<dbReference type="OrthoDB" id="203724at2759"/>
<feature type="compositionally biased region" description="Polar residues" evidence="1">
    <location>
        <begin position="372"/>
        <end position="382"/>
    </location>
</feature>
<sequence length="1488" mass="167191">MAVCKQTANEFIQNTFSPSVAVLCSPDAEVLCQKNNLTFVELVQPFCRLTTEVHIRDPNNIPHTIKNLKITMRDMNMQLPQAVTARKMMNDVVANTQPQLTEGGRGNVVTFGSYDLQLSASTPWYETYRDTFLKVLPPSDHEFLSHCLSCLFVVSSGHSDPITAFNTLSSNQHQQQTQFPTKMPRWFCPGILKYYVLLHDVVEGEDAKYDIAQYQNLALRAEAVYQSMKSSFGAQNCHLLHINSRSLHTAESMHTDLPDPWSQFLNKNNSEANSRKRNKARYYIAWEGAEYDTGGSSIIDDAFPTKLSEGATENHTLSGPILSNSSLVDMSPDSGEGTASSGSLTSETFDHPLSEPSVDMENHVESPLSPVRSYNSELNHSASKGKLGDRKQGGHGICLTTSDQDRIKIFMHELCVRALIPWAERQMKILNEQHASRKGISKSLFSATKRWFGGNKPTGQVAANQNTTVVYSSDAPELQMRRLGDIAFLFQMYDFAYNTYHAAKRDFNNDHAWLHYAGALEMACISMFMSGNPREQKYPFHYMESAITTYLQSCKNPLYATRATLVSTEALKSRKMFNEAALQFIKLTSEDSDLRSALLLEQAAHCYINMEIPKVRKYAFHMILAGHRYSKSGQRKHALRSYSQALQVYKGKSWSLAEDHINFTLGRQSLNLKQLDNATAAFKHLLTENSKQIPSQQNAFLREYLFVYKQLLSQEMSTYGSVHSSTLPELPIPMLDNNATKVLVGHKPQHNQDKLGHVGYDYSESNHPRWETLEESLVSSANNGIIPITHRPSIQCFTNKTDNRFNPVAYVGEPVTVELFLVNPLKVVLVLNEVTLLWSFLPSIPGQEKTQLITNEVFSSVKNTLANEIIHTQVIDEIVLPGSERSPVQFTLTPHQTGELRIVGICYNLSSSLTEDRNIKPSPANTVFVRGKQRLDVQGPRLNNTKEEKSNKMYGPDRRLDLVIQPEMPQLQVSFCNFPKSLLCGEVQAVMFQFTNIGTSPLHKLKLATCTPEFITLGNHGELPKFPCVYQTSSDVSGQETKCDCNKRDKLSNVMDIPLPNRTLQPKSTVSVPAWVRGNDIGGVHDVHFMFYYEPVTNSPKARHRLQRHTAVINTLESLSVRSVARRANNTHQNSSTQGSCVISCEMENISQVQANRAYVKEIQVNQVSCASDLWSIKYLSSQDNSEITVGCRETMHLCLKATKSAGNLDSVLGKESVIFSDVSFSDQQISSALTPCADFFLRSKSHGTTEDSIPNKVDRKSGDKNFSDLNCAIQLGMTLIILWKACVIAEDGEVQIKVGQHHVIVKKIDTIFTSYPFFIIPTEKPPVRFTKTWEEQENPRPESEVTTQLVDINFSHQAQVPHNFQNNKIAIVPVTLLLRNFTKKSLDILVDTSKSPDRLNNRTEEKFVNPEVHHLTSFSWVSQTLTKVSLDANQQRAVHMTACFSKPGIYNVNRLSVFVTYTKDASEMVLQKHPSPSVVTVQDVSTE</sequence>
<dbReference type="Pfam" id="PF24546">
    <property type="entry name" value="Ig_TPPC8_3rd"/>
    <property type="match status" value="1"/>
</dbReference>
<proteinExistence type="predicted"/>
<evidence type="ECO:0000259" key="4">
    <source>
        <dbReference type="Pfam" id="PF24545"/>
    </source>
</evidence>
<dbReference type="InterPro" id="IPR058541">
    <property type="entry name" value="Ig_TPPC8_1st"/>
</dbReference>
<feature type="domain" description="TPPC8 second Ig-like" evidence="3">
    <location>
        <begin position="984"/>
        <end position="1106"/>
    </location>
</feature>
<dbReference type="KEGG" id="cvn:111136448"/>
<dbReference type="GeneID" id="111136448"/>
<dbReference type="RefSeq" id="XP_022343012.1">
    <property type="nucleotide sequence ID" value="XM_022487304.1"/>
</dbReference>
<name>A0A8B8ESW6_CRAVI</name>
<dbReference type="GO" id="GO:1990072">
    <property type="term" value="C:TRAPPIII protein complex"/>
    <property type="evidence" value="ECO:0007669"/>
    <property type="project" value="TreeGrafter"/>
</dbReference>
<evidence type="ECO:0000259" key="2">
    <source>
        <dbReference type="Pfam" id="PF24542"/>
    </source>
</evidence>
<dbReference type="Pfam" id="PF24542">
    <property type="entry name" value="Ig_TPPC8_C"/>
    <property type="match status" value="1"/>
</dbReference>
<feature type="region of interest" description="Disordered" evidence="1">
    <location>
        <begin position="310"/>
        <end position="395"/>
    </location>
</feature>
<keyword evidence="6" id="KW-1185">Reference proteome</keyword>
<evidence type="ECO:0000259" key="3">
    <source>
        <dbReference type="Pfam" id="PF24544"/>
    </source>
</evidence>
<evidence type="ECO:0000259" key="5">
    <source>
        <dbReference type="Pfam" id="PF24546"/>
    </source>
</evidence>
<dbReference type="PANTHER" id="PTHR12975">
    <property type="entry name" value="TRANSPORT PROTEIN TRAPP"/>
    <property type="match status" value="1"/>
</dbReference>
<organism evidence="6 7">
    <name type="scientific">Crassostrea virginica</name>
    <name type="common">Eastern oyster</name>
    <dbReference type="NCBI Taxonomy" id="6565"/>
    <lineage>
        <taxon>Eukaryota</taxon>
        <taxon>Metazoa</taxon>
        <taxon>Spiralia</taxon>
        <taxon>Lophotrochozoa</taxon>
        <taxon>Mollusca</taxon>
        <taxon>Bivalvia</taxon>
        <taxon>Autobranchia</taxon>
        <taxon>Pteriomorphia</taxon>
        <taxon>Ostreida</taxon>
        <taxon>Ostreoidea</taxon>
        <taxon>Ostreidae</taxon>
        <taxon>Crassostrea</taxon>
    </lineage>
</organism>
<feature type="domain" description="TPPC8 third Ig-like" evidence="5">
    <location>
        <begin position="1110"/>
        <end position="1304"/>
    </location>
</feature>
<dbReference type="InterPro" id="IPR058538">
    <property type="entry name" value="Ig_TPPC8_2nd"/>
</dbReference>
<feature type="compositionally biased region" description="Polar residues" evidence="1">
    <location>
        <begin position="311"/>
        <end position="328"/>
    </location>
</feature>
<reference evidence="7" key="1">
    <citation type="submission" date="2025-08" db="UniProtKB">
        <authorList>
            <consortium name="RefSeq"/>
        </authorList>
    </citation>
    <scope>IDENTIFICATION</scope>
    <source>
        <tissue evidence="7">Whole sample</tissue>
    </source>
</reference>
<accession>A0A8B8ESW6</accession>
<evidence type="ECO:0000313" key="6">
    <source>
        <dbReference type="Proteomes" id="UP000694844"/>
    </source>
</evidence>
<evidence type="ECO:0000313" key="7">
    <source>
        <dbReference type="RefSeq" id="XP_022343012.1"/>
    </source>
</evidence>
<dbReference type="Pfam" id="PF24545">
    <property type="entry name" value="Ig_TPPC8_1st"/>
    <property type="match status" value="1"/>
</dbReference>
<dbReference type="PANTHER" id="PTHR12975:SF6">
    <property type="entry name" value="TRAFFICKING PROTEIN PARTICLE COMPLEX SUBUNIT 8"/>
    <property type="match status" value="1"/>
</dbReference>
<evidence type="ECO:0000256" key="1">
    <source>
        <dbReference type="SAM" id="MobiDB-lite"/>
    </source>
</evidence>
<dbReference type="InterPro" id="IPR057651">
    <property type="entry name" value="Ig_TPPC8_C"/>
</dbReference>
<dbReference type="Pfam" id="PF24544">
    <property type="entry name" value="Ig_TPPC8_2nd"/>
    <property type="match status" value="1"/>
</dbReference>
<dbReference type="Proteomes" id="UP000694844">
    <property type="component" value="Chromosome 5"/>
</dbReference>
<feature type="compositionally biased region" description="Polar residues" evidence="1">
    <location>
        <begin position="337"/>
        <end position="347"/>
    </location>
</feature>
<gene>
    <name evidence="7" type="primary">LOC111136448</name>
</gene>
<protein>
    <submittedName>
        <fullName evidence="7">Trafficking protein particle complex subunit 8-like isoform X1</fullName>
    </submittedName>
</protein>
<dbReference type="SUPFAM" id="SSF48452">
    <property type="entry name" value="TPR-like"/>
    <property type="match status" value="1"/>
</dbReference>
<dbReference type="InterPro" id="IPR058540">
    <property type="entry name" value="Ig_TPPC8_3rd"/>
</dbReference>
<dbReference type="Pfam" id="PF12739">
    <property type="entry name" value="TRAPPC-Trs85"/>
    <property type="match status" value="1"/>
</dbReference>
<dbReference type="InterPro" id="IPR024420">
    <property type="entry name" value="TRAPP_III_complex_Trs85"/>
</dbReference>
<feature type="domain" description="TPPC8 first Ig-like" evidence="4">
    <location>
        <begin position="763"/>
        <end position="983"/>
    </location>
</feature>
<feature type="domain" description="TPPC8 C-terminal Ig-like" evidence="2">
    <location>
        <begin position="1350"/>
        <end position="1461"/>
    </location>
</feature>
<dbReference type="InterPro" id="IPR011990">
    <property type="entry name" value="TPR-like_helical_dom_sf"/>
</dbReference>